<evidence type="ECO:0000313" key="4">
    <source>
        <dbReference type="Proteomes" id="UP001202180"/>
    </source>
</evidence>
<dbReference type="Proteomes" id="UP001202180">
    <property type="component" value="Unassembled WGS sequence"/>
</dbReference>
<dbReference type="EMBL" id="JALPRF010000003">
    <property type="protein sequence ID" value="MCK8493577.1"/>
    <property type="molecule type" value="Genomic_DNA"/>
</dbReference>
<feature type="compositionally biased region" description="Basic and acidic residues" evidence="1">
    <location>
        <begin position="171"/>
        <end position="180"/>
    </location>
</feature>
<name>A0ABT0HN29_9BACT</name>
<organism evidence="3 4">
    <name type="scientific">Spirosoma liriopis</name>
    <dbReference type="NCBI Taxonomy" id="2937440"/>
    <lineage>
        <taxon>Bacteria</taxon>
        <taxon>Pseudomonadati</taxon>
        <taxon>Bacteroidota</taxon>
        <taxon>Cytophagia</taxon>
        <taxon>Cytophagales</taxon>
        <taxon>Cytophagaceae</taxon>
        <taxon>Spirosoma</taxon>
    </lineage>
</organism>
<evidence type="ECO:0008006" key="5">
    <source>
        <dbReference type="Google" id="ProtNLM"/>
    </source>
</evidence>
<evidence type="ECO:0000313" key="3">
    <source>
        <dbReference type="EMBL" id="MCK8493577.1"/>
    </source>
</evidence>
<accession>A0ABT0HN29</accession>
<protein>
    <recommendedName>
        <fullName evidence="5">Outer membrane beta-barrel protein</fullName>
    </recommendedName>
</protein>
<reference evidence="3 4" key="1">
    <citation type="submission" date="2022-04" db="EMBL/GenBank/DDBJ databases">
        <title>Spirosoma sp. strain RP8 genome sequencing and assembly.</title>
        <authorList>
            <person name="Jung Y."/>
        </authorList>
    </citation>
    <scope>NUCLEOTIDE SEQUENCE [LARGE SCALE GENOMIC DNA]</scope>
    <source>
        <strain evidence="3 4">RP8</strain>
    </source>
</reference>
<keyword evidence="2" id="KW-0472">Membrane</keyword>
<feature type="compositionally biased region" description="Polar residues" evidence="1">
    <location>
        <begin position="181"/>
        <end position="192"/>
    </location>
</feature>
<dbReference type="RefSeq" id="WP_248478185.1">
    <property type="nucleotide sequence ID" value="NZ_JALPRF010000003.1"/>
</dbReference>
<proteinExistence type="predicted"/>
<keyword evidence="2" id="KW-0812">Transmembrane</keyword>
<gene>
    <name evidence="3" type="ORF">M0L20_17055</name>
</gene>
<feature type="compositionally biased region" description="Polar residues" evidence="1">
    <location>
        <begin position="89"/>
        <end position="107"/>
    </location>
</feature>
<feature type="compositionally biased region" description="Basic and acidic residues" evidence="1">
    <location>
        <begin position="237"/>
        <end position="248"/>
    </location>
</feature>
<evidence type="ECO:0000256" key="2">
    <source>
        <dbReference type="SAM" id="Phobius"/>
    </source>
</evidence>
<evidence type="ECO:0000256" key="1">
    <source>
        <dbReference type="SAM" id="MobiDB-lite"/>
    </source>
</evidence>
<feature type="compositionally biased region" description="Basic and acidic residues" evidence="1">
    <location>
        <begin position="200"/>
        <end position="217"/>
    </location>
</feature>
<keyword evidence="2" id="KW-1133">Transmembrane helix</keyword>
<feature type="region of interest" description="Disordered" evidence="1">
    <location>
        <begin position="155"/>
        <end position="252"/>
    </location>
</feature>
<feature type="compositionally biased region" description="Basic and acidic residues" evidence="1">
    <location>
        <begin position="120"/>
        <end position="134"/>
    </location>
</feature>
<keyword evidence="4" id="KW-1185">Reference proteome</keyword>
<feature type="region of interest" description="Disordered" evidence="1">
    <location>
        <begin position="87"/>
        <end position="136"/>
    </location>
</feature>
<feature type="transmembrane region" description="Helical" evidence="2">
    <location>
        <begin position="55"/>
        <end position="73"/>
    </location>
</feature>
<sequence length="540" mass="60596">MKTSEDKRNETVQKLLQRSFKAHEVDPGAAIDAKIHRALAQQSTPQSRYQPLRKVVLLTVLFLSLGLLLFTYLKSDSSMVQRVEEVKVPQQSFSQHPTTPKETSSSNHPHRLAETGYLTKEAKTSSRPNTKEGIKTSVLNGQLVTINDLASGLEQQLERRQKTPQGDLLTEQDRDQKRSSVADQQPLKQGLQTHRFGSKQLERERSTGLTAGRKEIRGLVNSEQHIGVEPNPTRQPQSEERKGADEPFGHLYTQERVNVPMELTSRSRDPEVLADERNTFQSIEPIPLRLFPQSFSFIRIHSHAGLIQPIPASAVSYPSPQKFEKQHRRKLHSQSATNNTGYTWLVSVVPLTTLQRVVLLPKADSRVQDVIFPNGLTQTSGFKTSLGIEKKGVQATLNVSQFHLRSYYQYSTDQYVVDENATNQYTIKRLGVTDTTNFSVQTIGLSLRKQIHFGSPLVGRLFTTIGAEYAHSFAGPTNQFFFVNLTAGKHIALSRQAALSIGPYLDYSFTQLLTANQLRVRPYQVGLSIGLRLGHPAQVK</sequence>
<comment type="caution">
    <text evidence="3">The sequence shown here is derived from an EMBL/GenBank/DDBJ whole genome shotgun (WGS) entry which is preliminary data.</text>
</comment>